<dbReference type="Proteomes" id="UP001151760">
    <property type="component" value="Unassembled WGS sequence"/>
</dbReference>
<evidence type="ECO:0000256" key="1">
    <source>
        <dbReference type="SAM" id="Coils"/>
    </source>
</evidence>
<accession>A0ABQ5GVL5</accession>
<proteinExistence type="predicted"/>
<feature type="region of interest" description="Disordered" evidence="2">
    <location>
        <begin position="1"/>
        <end position="130"/>
    </location>
</feature>
<keyword evidence="4" id="KW-1185">Reference proteome</keyword>
<dbReference type="EMBL" id="BQNB010018889">
    <property type="protein sequence ID" value="GJT79334.1"/>
    <property type="molecule type" value="Genomic_DNA"/>
</dbReference>
<protein>
    <submittedName>
        <fullName evidence="3">Uncharacterized protein</fullName>
    </submittedName>
</protein>
<gene>
    <name evidence="3" type="ORF">Tco_1053676</name>
</gene>
<reference evidence="3" key="1">
    <citation type="journal article" date="2022" name="Int. J. Mol. Sci.">
        <title>Draft Genome of Tanacetum Coccineum: Genomic Comparison of Closely Related Tanacetum-Family Plants.</title>
        <authorList>
            <person name="Yamashiro T."/>
            <person name="Shiraishi A."/>
            <person name="Nakayama K."/>
            <person name="Satake H."/>
        </authorList>
    </citation>
    <scope>NUCLEOTIDE SEQUENCE</scope>
</reference>
<reference evidence="3" key="2">
    <citation type="submission" date="2022-01" db="EMBL/GenBank/DDBJ databases">
        <authorList>
            <person name="Yamashiro T."/>
            <person name="Shiraishi A."/>
            <person name="Satake H."/>
            <person name="Nakayama K."/>
        </authorList>
    </citation>
    <scope>NUCLEOTIDE SEQUENCE</scope>
</reference>
<feature type="compositionally biased region" description="Acidic residues" evidence="2">
    <location>
        <begin position="78"/>
        <end position="97"/>
    </location>
</feature>
<organism evidence="3 4">
    <name type="scientific">Tanacetum coccineum</name>
    <dbReference type="NCBI Taxonomy" id="301880"/>
    <lineage>
        <taxon>Eukaryota</taxon>
        <taxon>Viridiplantae</taxon>
        <taxon>Streptophyta</taxon>
        <taxon>Embryophyta</taxon>
        <taxon>Tracheophyta</taxon>
        <taxon>Spermatophyta</taxon>
        <taxon>Magnoliopsida</taxon>
        <taxon>eudicotyledons</taxon>
        <taxon>Gunneridae</taxon>
        <taxon>Pentapetalae</taxon>
        <taxon>asterids</taxon>
        <taxon>campanulids</taxon>
        <taxon>Asterales</taxon>
        <taxon>Asteraceae</taxon>
        <taxon>Asteroideae</taxon>
        <taxon>Anthemideae</taxon>
        <taxon>Anthemidinae</taxon>
        <taxon>Tanacetum</taxon>
    </lineage>
</organism>
<keyword evidence="1" id="KW-0175">Coiled coil</keyword>
<feature type="region of interest" description="Disordered" evidence="2">
    <location>
        <begin position="320"/>
        <end position="340"/>
    </location>
</feature>
<comment type="caution">
    <text evidence="3">The sequence shown here is derived from an EMBL/GenBank/DDBJ whole genome shotgun (WGS) entry which is preliminary data.</text>
</comment>
<sequence length="563" mass="62787">MTPDDGMAKTTPRPKGLLGDKDLGGNIPPADMEPIHTPVADLSGTGAKYQEDQTQSSRLRYQYLTKNKAIILSKDEAQESDEEVLAAGDDMDEDPQDDKELRTPSPKQDQPEPSHVQESASDSSSPDLKKFDNILPLTERQLIRDQTEKLMEASMSSLDRSSTTISDLYKGLNVITQLLKEISNAVKDDPATNQKINEATKTFTRISSNVTEVLFLVKGFDFSALLSTVKSIQDHADVWSHPSSAPSGSVTPTLALTDIQVNVEGENANTTATEEPPSHTKGETEEPRLAILISSIPSTVIPPTQAQPITSIIIHPKSSQATPKIDKGKGIATESDDDPSKKLVKASSIVRPDPDEPVRVEFIINGRTVYLTEQEIQDYWDKEEQIKKAEEEARLLAIKKLQGTTGVKKNKSRKPRKKPGVKAGELFKKDQDAEHDVLKKQHIEKVRKSLELRKHKYDSYMWTISNRLKPEPITDIKIHPKTKPMVITVYRGTDGRNFDVHKPFLFGAFGISELDELREIIPKKKNTVVKDLMNSLSQRYERLRQIPRELGIQSALLAPEQAL</sequence>
<evidence type="ECO:0000256" key="2">
    <source>
        <dbReference type="SAM" id="MobiDB-lite"/>
    </source>
</evidence>
<feature type="coiled-coil region" evidence="1">
    <location>
        <begin position="372"/>
        <end position="399"/>
    </location>
</feature>
<feature type="compositionally biased region" description="Polar residues" evidence="2">
    <location>
        <begin position="116"/>
        <end position="126"/>
    </location>
</feature>
<evidence type="ECO:0000313" key="3">
    <source>
        <dbReference type="EMBL" id="GJT79334.1"/>
    </source>
</evidence>
<name>A0ABQ5GVL5_9ASTR</name>
<evidence type="ECO:0000313" key="4">
    <source>
        <dbReference type="Proteomes" id="UP001151760"/>
    </source>
</evidence>